<keyword evidence="4" id="KW-1185">Reference proteome</keyword>
<dbReference type="PROSITE" id="PS50003">
    <property type="entry name" value="PH_DOMAIN"/>
    <property type="match status" value="1"/>
</dbReference>
<dbReference type="SMART" id="SM00233">
    <property type="entry name" value="PH"/>
    <property type="match status" value="1"/>
</dbReference>
<protein>
    <recommendedName>
        <fullName evidence="2">PH domain-containing protein</fullName>
    </recommendedName>
</protein>
<dbReference type="SUPFAM" id="SSF50729">
    <property type="entry name" value="PH domain-like"/>
    <property type="match status" value="1"/>
</dbReference>
<evidence type="ECO:0000313" key="4">
    <source>
        <dbReference type="Proteomes" id="UP000001396"/>
    </source>
</evidence>
<feature type="domain" description="PH" evidence="2">
    <location>
        <begin position="445"/>
        <end position="587"/>
    </location>
</feature>
<feature type="compositionally biased region" description="Low complexity" evidence="1">
    <location>
        <begin position="99"/>
        <end position="132"/>
    </location>
</feature>
<feature type="region of interest" description="Disordered" evidence="1">
    <location>
        <begin position="99"/>
        <end position="220"/>
    </location>
</feature>
<dbReference type="CDD" id="cd00821">
    <property type="entry name" value="PH"/>
    <property type="match status" value="1"/>
</dbReference>
<feature type="compositionally biased region" description="Low complexity" evidence="1">
    <location>
        <begin position="235"/>
        <end position="244"/>
    </location>
</feature>
<dbReference type="GeneID" id="31367246"/>
<dbReference type="RefSeq" id="XP_020426880.1">
    <property type="nucleotide sequence ID" value="XM_020582526.1"/>
</dbReference>
<accession>D3BUF8</accession>
<dbReference type="InterPro" id="IPR011993">
    <property type="entry name" value="PH-like_dom_sf"/>
</dbReference>
<dbReference type="Proteomes" id="UP000001396">
    <property type="component" value="Unassembled WGS sequence"/>
</dbReference>
<evidence type="ECO:0000313" key="3">
    <source>
        <dbReference type="EMBL" id="EFA74746.1"/>
    </source>
</evidence>
<dbReference type="Gene3D" id="2.30.29.30">
    <property type="entry name" value="Pleckstrin-homology domain (PH domain)/Phosphotyrosine-binding domain (PTB)"/>
    <property type="match status" value="1"/>
</dbReference>
<feature type="region of interest" description="Disordered" evidence="1">
    <location>
        <begin position="235"/>
        <end position="266"/>
    </location>
</feature>
<feature type="region of interest" description="Disordered" evidence="1">
    <location>
        <begin position="1"/>
        <end position="78"/>
    </location>
</feature>
<dbReference type="Pfam" id="PF00169">
    <property type="entry name" value="PH"/>
    <property type="match status" value="1"/>
</dbReference>
<dbReference type="STRING" id="670386.D3BUF8"/>
<reference evidence="3 4" key="1">
    <citation type="journal article" date="2011" name="Genome Res.">
        <title>Phylogeny-wide analysis of social amoeba genomes highlights ancient origins for complex intercellular communication.</title>
        <authorList>
            <person name="Heidel A.J."/>
            <person name="Lawal H.M."/>
            <person name="Felder M."/>
            <person name="Schilde C."/>
            <person name="Helps N.R."/>
            <person name="Tunggal B."/>
            <person name="Rivero F."/>
            <person name="John U."/>
            <person name="Schleicher M."/>
            <person name="Eichinger L."/>
            <person name="Platzer M."/>
            <person name="Noegel A.A."/>
            <person name="Schaap P."/>
            <person name="Gloeckner G."/>
        </authorList>
    </citation>
    <scope>NUCLEOTIDE SEQUENCE [LARGE SCALE GENOMIC DNA]</scope>
    <source>
        <strain evidence="4">ATCC 26659 / Pp 5 / PN500</strain>
    </source>
</reference>
<name>D3BUF8_HETP5</name>
<evidence type="ECO:0000256" key="1">
    <source>
        <dbReference type="SAM" id="MobiDB-lite"/>
    </source>
</evidence>
<feature type="compositionally biased region" description="Polar residues" evidence="1">
    <location>
        <begin position="133"/>
        <end position="146"/>
    </location>
</feature>
<dbReference type="InParanoid" id="D3BUF8"/>
<dbReference type="EMBL" id="ADBJ01000060">
    <property type="protein sequence ID" value="EFA74746.1"/>
    <property type="molecule type" value="Genomic_DNA"/>
</dbReference>
<feature type="compositionally biased region" description="Low complexity" evidence="1">
    <location>
        <begin position="57"/>
        <end position="78"/>
    </location>
</feature>
<comment type="caution">
    <text evidence="3">The sequence shown here is derived from an EMBL/GenBank/DDBJ whole genome shotgun (WGS) entry which is preliminary data.</text>
</comment>
<feature type="region of interest" description="Disordered" evidence="1">
    <location>
        <begin position="540"/>
        <end position="560"/>
    </location>
</feature>
<evidence type="ECO:0000259" key="2">
    <source>
        <dbReference type="PROSITE" id="PS50003"/>
    </source>
</evidence>
<feature type="compositionally biased region" description="Basic and acidic residues" evidence="1">
    <location>
        <begin position="245"/>
        <end position="264"/>
    </location>
</feature>
<gene>
    <name evidence="3" type="ORF">PPL_11778</name>
</gene>
<organism evidence="3 4">
    <name type="scientific">Heterostelium pallidum (strain ATCC 26659 / Pp 5 / PN500)</name>
    <name type="common">Cellular slime mold</name>
    <name type="synonym">Polysphondylium pallidum</name>
    <dbReference type="NCBI Taxonomy" id="670386"/>
    <lineage>
        <taxon>Eukaryota</taxon>
        <taxon>Amoebozoa</taxon>
        <taxon>Evosea</taxon>
        <taxon>Eumycetozoa</taxon>
        <taxon>Dictyostelia</taxon>
        <taxon>Acytosteliales</taxon>
        <taxon>Acytosteliaceae</taxon>
        <taxon>Heterostelium</taxon>
    </lineage>
</organism>
<sequence>MKSSSISDISQRKENSSHSLAFIQSHDGSDQSPDALNGNKKKKSGMVPNFLRKKFSGSESNLHCSSSNISNSQSFTSTNTSYQSIPIITNSSSAGSLSNCINNNNNNNNSNNNNNNNGNTNQQLTNSTSNGSISKLVQESSTTSLSVKVATPGSSGNKKGGSGSSSRSSNSNSNSNSITNSSSTSGGGSSSSSSSSYFSSNHSRSSSASSLSDDSSDSPLSESAELFISSVNRLSHSMNSSNGKSSKEQSTHHHHNQQQEKDNHNGVTLISSIPTTEYSWEVPQGLTIESIKQQALSDIEYILVMLSECQKTLGEKTKTNFSMNEMDIFDKKCKIKHKVAVMAEILKQFNFGIESTDVDSEFDSLTGGDEIERKTFLLARKTMNLKLEINKASSIKRVHVLNTIIQCISKFLKTNICPSEVPSIPLEMTITMGQGSGVQQYLGSTIYKKGQLQKKKNRSLGSKFSNKWIVLKHSELLIYSSEKEDQLLGRKSISDMTSITITPQIKEGHPNCFTLSFVETDGASSGGDAQEDWVISNNIRTSSSSSGSSRSSSLSSSSKSSRNNLVFSVESNESLIQWVLAIDGVTHSNFKSVMDLQVKEQLLSTFKSGYKGGIFRFGDEEWHYHDECSNLDLTNENVPNVDIQRSMVKRHKILTNSKYTTSYDIDYSLLI</sequence>
<dbReference type="AlphaFoldDB" id="D3BUF8"/>
<proteinExistence type="predicted"/>
<dbReference type="InterPro" id="IPR001849">
    <property type="entry name" value="PH_domain"/>
</dbReference>
<feature type="compositionally biased region" description="Low complexity" evidence="1">
    <location>
        <begin position="542"/>
        <end position="560"/>
    </location>
</feature>
<feature type="compositionally biased region" description="Low complexity" evidence="1">
    <location>
        <begin position="164"/>
        <end position="220"/>
    </location>
</feature>